<name>A0A371PCB2_9ACTN</name>
<gene>
    <name evidence="8" type="ORF">DX116_08365</name>
</gene>
<feature type="domain" description="ABC transmembrane type-1" evidence="7">
    <location>
        <begin position="27"/>
        <end position="207"/>
    </location>
</feature>
<feature type="transmembrane region" description="Helical" evidence="6">
    <location>
        <begin position="141"/>
        <end position="169"/>
    </location>
</feature>
<evidence type="ECO:0000256" key="5">
    <source>
        <dbReference type="ARBA" id="ARBA00023136"/>
    </source>
</evidence>
<evidence type="ECO:0000256" key="6">
    <source>
        <dbReference type="RuleBase" id="RU363032"/>
    </source>
</evidence>
<dbReference type="PROSITE" id="PS50928">
    <property type="entry name" value="ABC_TM1"/>
    <property type="match status" value="1"/>
</dbReference>
<sequence>MSVVNDTVDWFADSSHWSGDDGVPHRLVQHLGYTSLTVLIAAAIAIPIGLWIGHTGRLRGLAVVSSGALRALPTLGVLTYASLFTGIGIKAAIFTLVLLAIPPLLAGAYAGLESVDRQTIDAARAVGMTEWQILTKVEVPLALPLIIGGVRSATLQVVATATVAAYVPGPGGLGRYLIDGLALSDYPRVVAGSVVVIVLALALDGMFVLLQRLALRNRPAAVRTTA</sequence>
<evidence type="ECO:0000256" key="1">
    <source>
        <dbReference type="ARBA" id="ARBA00004141"/>
    </source>
</evidence>
<dbReference type="CDD" id="cd06261">
    <property type="entry name" value="TM_PBP2"/>
    <property type="match status" value="1"/>
</dbReference>
<dbReference type="SUPFAM" id="SSF161098">
    <property type="entry name" value="MetI-like"/>
    <property type="match status" value="1"/>
</dbReference>
<dbReference type="Proteomes" id="UP000265581">
    <property type="component" value="Unassembled WGS sequence"/>
</dbReference>
<dbReference type="EMBL" id="QUBR01000001">
    <property type="protein sequence ID" value="REK73543.1"/>
    <property type="molecule type" value="Genomic_DNA"/>
</dbReference>
<dbReference type="RefSeq" id="WP_119703653.1">
    <property type="nucleotide sequence ID" value="NZ_JBHSOI010000001.1"/>
</dbReference>
<evidence type="ECO:0000259" key="7">
    <source>
        <dbReference type="PROSITE" id="PS50928"/>
    </source>
</evidence>
<protein>
    <submittedName>
        <fullName evidence="8">ABC transporter permease</fullName>
    </submittedName>
</protein>
<dbReference type="GO" id="GO:0005886">
    <property type="term" value="C:plasma membrane"/>
    <property type="evidence" value="ECO:0007669"/>
    <property type="project" value="UniProtKB-SubCell"/>
</dbReference>
<comment type="caution">
    <text evidence="8">The sequence shown here is derived from an EMBL/GenBank/DDBJ whole genome shotgun (WGS) entry which is preliminary data.</text>
</comment>
<dbReference type="InterPro" id="IPR035906">
    <property type="entry name" value="MetI-like_sf"/>
</dbReference>
<evidence type="ECO:0000256" key="2">
    <source>
        <dbReference type="ARBA" id="ARBA00022448"/>
    </source>
</evidence>
<organism evidence="8 9">
    <name type="scientific">Aeromicrobium endophyticum</name>
    <dbReference type="NCBI Taxonomy" id="2292704"/>
    <lineage>
        <taxon>Bacteria</taxon>
        <taxon>Bacillati</taxon>
        <taxon>Actinomycetota</taxon>
        <taxon>Actinomycetes</taxon>
        <taxon>Propionibacteriales</taxon>
        <taxon>Nocardioidaceae</taxon>
        <taxon>Aeromicrobium</taxon>
    </lineage>
</organism>
<feature type="transmembrane region" description="Helical" evidence="6">
    <location>
        <begin position="31"/>
        <end position="53"/>
    </location>
</feature>
<keyword evidence="5 6" id="KW-0472">Membrane</keyword>
<keyword evidence="4 6" id="KW-1133">Transmembrane helix</keyword>
<dbReference type="Gene3D" id="1.10.3720.10">
    <property type="entry name" value="MetI-like"/>
    <property type="match status" value="1"/>
</dbReference>
<dbReference type="InterPro" id="IPR051204">
    <property type="entry name" value="ABC_transp_perm/SBD"/>
</dbReference>
<dbReference type="InterPro" id="IPR000515">
    <property type="entry name" value="MetI-like"/>
</dbReference>
<dbReference type="GO" id="GO:0031460">
    <property type="term" value="P:glycine betaine transport"/>
    <property type="evidence" value="ECO:0007669"/>
    <property type="project" value="TreeGrafter"/>
</dbReference>
<evidence type="ECO:0000313" key="9">
    <source>
        <dbReference type="Proteomes" id="UP000265581"/>
    </source>
</evidence>
<feature type="transmembrane region" description="Helical" evidence="6">
    <location>
        <begin position="189"/>
        <end position="210"/>
    </location>
</feature>
<evidence type="ECO:0000256" key="4">
    <source>
        <dbReference type="ARBA" id="ARBA00022989"/>
    </source>
</evidence>
<dbReference type="AlphaFoldDB" id="A0A371PCB2"/>
<feature type="transmembrane region" description="Helical" evidence="6">
    <location>
        <begin position="60"/>
        <end position="81"/>
    </location>
</feature>
<accession>A0A371PCB2</accession>
<keyword evidence="3 6" id="KW-0812">Transmembrane</keyword>
<feature type="transmembrane region" description="Helical" evidence="6">
    <location>
        <begin position="87"/>
        <end position="112"/>
    </location>
</feature>
<reference evidence="8 9" key="1">
    <citation type="submission" date="2018-08" db="EMBL/GenBank/DDBJ databases">
        <title>Aeromicrobium sp. M2KJ-4, whole genome shotgun sequence.</title>
        <authorList>
            <person name="Tuo L."/>
        </authorList>
    </citation>
    <scope>NUCLEOTIDE SEQUENCE [LARGE SCALE GENOMIC DNA]</scope>
    <source>
        <strain evidence="8 9">M2KJ-4</strain>
    </source>
</reference>
<keyword evidence="9" id="KW-1185">Reference proteome</keyword>
<dbReference type="GO" id="GO:0055085">
    <property type="term" value="P:transmembrane transport"/>
    <property type="evidence" value="ECO:0007669"/>
    <property type="project" value="InterPro"/>
</dbReference>
<comment type="similarity">
    <text evidence="6">Belongs to the binding-protein-dependent transport system permease family.</text>
</comment>
<dbReference type="PANTHER" id="PTHR30177">
    <property type="entry name" value="GLYCINE BETAINE/L-PROLINE TRANSPORT SYSTEM PERMEASE PROTEIN PROW"/>
    <property type="match status" value="1"/>
</dbReference>
<evidence type="ECO:0000313" key="8">
    <source>
        <dbReference type="EMBL" id="REK73543.1"/>
    </source>
</evidence>
<keyword evidence="2 6" id="KW-0813">Transport</keyword>
<comment type="subcellular location">
    <subcellularLocation>
        <location evidence="6">Cell membrane</location>
        <topology evidence="6">Multi-pass membrane protein</topology>
    </subcellularLocation>
    <subcellularLocation>
        <location evidence="1">Membrane</location>
        <topology evidence="1">Multi-pass membrane protein</topology>
    </subcellularLocation>
</comment>
<proteinExistence type="inferred from homology"/>
<dbReference type="PANTHER" id="PTHR30177:SF33">
    <property type="entry name" value="POSSIBLE OSMOPROTECTANT (GLYCINE BETAINE_CARNITINE_CHOLINE_L-PROLINE) TRANSPORT INTEGRAL MEMBRANE PROTEIN ABC TRANSPORTER PROZ"/>
    <property type="match status" value="1"/>
</dbReference>
<dbReference type="Pfam" id="PF00528">
    <property type="entry name" value="BPD_transp_1"/>
    <property type="match status" value="1"/>
</dbReference>
<dbReference type="OrthoDB" id="5244012at2"/>
<evidence type="ECO:0000256" key="3">
    <source>
        <dbReference type="ARBA" id="ARBA00022692"/>
    </source>
</evidence>